<organism evidence="2 3">
    <name type="scientific">Oceaniferula marina</name>
    <dbReference type="NCBI Taxonomy" id="2748318"/>
    <lineage>
        <taxon>Bacteria</taxon>
        <taxon>Pseudomonadati</taxon>
        <taxon>Verrucomicrobiota</taxon>
        <taxon>Verrucomicrobiia</taxon>
        <taxon>Verrucomicrobiales</taxon>
        <taxon>Verrucomicrobiaceae</taxon>
        <taxon>Oceaniferula</taxon>
    </lineage>
</organism>
<name>A0A851GTY9_9BACT</name>
<sequence length="170" mass="19045">MKIAIFSLILVLMSIGSVRVCAAVQESRQTKSISVKFELLESLRTDNRVKIIDADTVLVFSVFRAKKHDEKSKSAIRLCVENGVSLLPPNEVKKLHKEELTKIIKSYCDAMRAAGKIPKLWVQVSKSTKDDELKNLLIGFGKLGCSEIYVEELINIRNKKQTEQVAAPDS</sequence>
<dbReference type="Proteomes" id="UP000557872">
    <property type="component" value="Unassembled WGS sequence"/>
</dbReference>
<feature type="chain" id="PRO_5033055335" evidence="1">
    <location>
        <begin position="23"/>
        <end position="170"/>
    </location>
</feature>
<feature type="signal peptide" evidence="1">
    <location>
        <begin position="1"/>
        <end position="22"/>
    </location>
</feature>
<gene>
    <name evidence="2" type="ORF">HW115_19400</name>
</gene>
<evidence type="ECO:0000256" key="1">
    <source>
        <dbReference type="SAM" id="SignalP"/>
    </source>
</evidence>
<dbReference type="RefSeq" id="WP_178935284.1">
    <property type="nucleotide sequence ID" value="NZ_JACBAZ010000039.1"/>
</dbReference>
<accession>A0A851GTY9</accession>
<evidence type="ECO:0000313" key="2">
    <source>
        <dbReference type="EMBL" id="NWK57794.1"/>
    </source>
</evidence>
<protein>
    <submittedName>
        <fullName evidence="2">Uncharacterized protein</fullName>
    </submittedName>
</protein>
<evidence type="ECO:0000313" key="3">
    <source>
        <dbReference type="Proteomes" id="UP000557872"/>
    </source>
</evidence>
<dbReference type="AlphaFoldDB" id="A0A851GTY9"/>
<keyword evidence="1" id="KW-0732">Signal</keyword>
<reference evidence="2 3" key="1">
    <citation type="submission" date="2020-07" db="EMBL/GenBank/DDBJ databases">
        <title>Roseicoccus Jingziensis gen. nov., sp. nov., isolated from coastal seawater.</title>
        <authorList>
            <person name="Feng X."/>
        </authorList>
    </citation>
    <scope>NUCLEOTIDE SEQUENCE [LARGE SCALE GENOMIC DNA]</scope>
    <source>
        <strain evidence="2 3">N1E253</strain>
    </source>
</reference>
<comment type="caution">
    <text evidence="2">The sequence shown here is derived from an EMBL/GenBank/DDBJ whole genome shotgun (WGS) entry which is preliminary data.</text>
</comment>
<proteinExistence type="predicted"/>
<keyword evidence="3" id="KW-1185">Reference proteome</keyword>
<dbReference type="EMBL" id="JACBAZ010000039">
    <property type="protein sequence ID" value="NWK57794.1"/>
    <property type="molecule type" value="Genomic_DNA"/>
</dbReference>